<keyword evidence="7 13" id="KW-0479">Metal-binding</keyword>
<keyword evidence="9" id="KW-0560">Oxidoreductase</keyword>
<evidence type="ECO:0000256" key="8">
    <source>
        <dbReference type="ARBA" id="ARBA00022989"/>
    </source>
</evidence>
<dbReference type="Pfam" id="PF00067">
    <property type="entry name" value="p450"/>
    <property type="match status" value="1"/>
</dbReference>
<evidence type="ECO:0000256" key="2">
    <source>
        <dbReference type="ARBA" id="ARBA00004167"/>
    </source>
</evidence>
<name>A0A2N3N847_9PEZI</name>
<dbReference type="AlphaFoldDB" id="A0A2N3N847"/>
<comment type="subcellular location">
    <subcellularLocation>
        <location evidence="2">Membrane</location>
        <topology evidence="2">Single-pass membrane protein</topology>
    </subcellularLocation>
</comment>
<dbReference type="SUPFAM" id="SSF89796">
    <property type="entry name" value="CoA-transferase family III (CaiB/BaiF)"/>
    <property type="match status" value="2"/>
</dbReference>
<dbReference type="InParanoid" id="A0A2N3N847"/>
<evidence type="ECO:0000256" key="13">
    <source>
        <dbReference type="PIRSR" id="PIRSR602401-1"/>
    </source>
</evidence>
<dbReference type="GO" id="GO:0005506">
    <property type="term" value="F:iron ion binding"/>
    <property type="evidence" value="ECO:0007669"/>
    <property type="project" value="InterPro"/>
</dbReference>
<evidence type="ECO:0000256" key="7">
    <source>
        <dbReference type="ARBA" id="ARBA00022723"/>
    </source>
</evidence>
<dbReference type="FunFam" id="1.10.630.10:FF:000069">
    <property type="entry name" value="Cytochrome P450, putative (Eurofung)"/>
    <property type="match status" value="1"/>
</dbReference>
<dbReference type="InterPro" id="IPR002401">
    <property type="entry name" value="Cyt_P450_E_grp-I"/>
</dbReference>
<evidence type="ECO:0000256" key="14">
    <source>
        <dbReference type="SAM" id="Phobius"/>
    </source>
</evidence>
<accession>A0A2N3N847</accession>
<feature type="binding site" description="axial binding residue" evidence="13">
    <location>
        <position position="1097"/>
    </location>
    <ligand>
        <name>heme</name>
        <dbReference type="ChEBI" id="CHEBI:30413"/>
    </ligand>
    <ligandPart>
        <name>Fe</name>
        <dbReference type="ChEBI" id="CHEBI:18248"/>
    </ligandPart>
</feature>
<comment type="similarity">
    <text evidence="4">Belongs to the cytochrome P450 family.</text>
</comment>
<evidence type="ECO:0000256" key="5">
    <source>
        <dbReference type="ARBA" id="ARBA00022617"/>
    </source>
</evidence>
<evidence type="ECO:0008006" key="17">
    <source>
        <dbReference type="Google" id="ProtNLM"/>
    </source>
</evidence>
<keyword evidence="11" id="KW-0503">Monooxygenase</keyword>
<keyword evidence="12 14" id="KW-0472">Membrane</keyword>
<dbReference type="VEuPathDB" id="FungiDB:jhhlp_004950"/>
<dbReference type="PRINTS" id="PR00463">
    <property type="entry name" value="EP450I"/>
</dbReference>
<dbReference type="InterPro" id="IPR052985">
    <property type="entry name" value="CoA-trans_III_biosynth/detox"/>
</dbReference>
<dbReference type="Gene3D" id="3.40.50.10540">
    <property type="entry name" value="Crotonobetainyl-coa:carnitine coa-transferase, domain 1"/>
    <property type="match status" value="1"/>
</dbReference>
<dbReference type="PRINTS" id="PR00385">
    <property type="entry name" value="P450"/>
</dbReference>
<evidence type="ECO:0000256" key="6">
    <source>
        <dbReference type="ARBA" id="ARBA00022692"/>
    </source>
</evidence>
<dbReference type="InterPro" id="IPR023606">
    <property type="entry name" value="CoA-Trfase_III_dom_1_sf"/>
</dbReference>
<evidence type="ECO:0000256" key="1">
    <source>
        <dbReference type="ARBA" id="ARBA00001971"/>
    </source>
</evidence>
<dbReference type="OrthoDB" id="2308815at2759"/>
<dbReference type="GO" id="GO:0020037">
    <property type="term" value="F:heme binding"/>
    <property type="evidence" value="ECO:0007669"/>
    <property type="project" value="InterPro"/>
</dbReference>
<feature type="transmembrane region" description="Helical" evidence="14">
    <location>
        <begin position="653"/>
        <end position="676"/>
    </location>
</feature>
<evidence type="ECO:0000256" key="3">
    <source>
        <dbReference type="ARBA" id="ARBA00008383"/>
    </source>
</evidence>
<evidence type="ECO:0000256" key="10">
    <source>
        <dbReference type="ARBA" id="ARBA00023004"/>
    </source>
</evidence>
<comment type="caution">
    <text evidence="15">The sequence shown here is derived from an EMBL/GenBank/DDBJ whole genome shotgun (WGS) entry which is preliminary data.</text>
</comment>
<keyword evidence="16" id="KW-1185">Reference proteome</keyword>
<comment type="similarity">
    <text evidence="3">Belongs to the CoA-transferase III family.</text>
</comment>
<dbReference type="EMBL" id="NLAX01000095">
    <property type="protein sequence ID" value="PKS08564.1"/>
    <property type="molecule type" value="Genomic_DNA"/>
</dbReference>
<dbReference type="Proteomes" id="UP000233524">
    <property type="component" value="Unassembled WGS sequence"/>
</dbReference>
<evidence type="ECO:0000256" key="12">
    <source>
        <dbReference type="ARBA" id="ARBA00023136"/>
    </source>
</evidence>
<dbReference type="PANTHER" id="PTHR48229">
    <property type="entry name" value="CAIB/BAIF FAMILY ENZYME (AFU_ORTHOLOGUE AFUA_1G05360)-RELATED"/>
    <property type="match status" value="1"/>
</dbReference>
<dbReference type="InterPro" id="IPR036396">
    <property type="entry name" value="Cyt_P450_sf"/>
</dbReference>
<evidence type="ECO:0000313" key="16">
    <source>
        <dbReference type="Proteomes" id="UP000233524"/>
    </source>
</evidence>
<dbReference type="SUPFAM" id="SSF48264">
    <property type="entry name" value="Cytochrome P450"/>
    <property type="match status" value="1"/>
</dbReference>
<dbReference type="PANTHER" id="PTHR48229:SF2">
    <property type="entry name" value="CAIB_BAIF FAMILY PROTEIN"/>
    <property type="match status" value="1"/>
</dbReference>
<protein>
    <recommendedName>
        <fullName evidence="17">Trichodiene oxygenase</fullName>
    </recommendedName>
</protein>
<sequence length="1164" mass="131883">MASSTTEYSVPREAKCLFEEGILNNPLMADLPAELKSLSQHVKFSGSDKPNIPINWRFAESISALKAFEATVLNYLLTKKYSIQPVEVAIDTDHASLFFMSPMLARYVKDGTPVPADPFSPDMAKLIPSQDKHRSQANLHRSLVTNIYKTKDGRFYHVHGSMNPEPSLIALGLPFDGEDNDTYDTVVERIQKVVQEHNSSSLDELMNEKYRQAGTIAYTSDEYFSSEHGKAGGKVGLYEIVRDGDSKHAPSWWPEHFSVPSSPKKPLAGLKVVDLTRVIAGPSITRSLAEMGASVMRVVSPHITDLSAVLQDLNWGKWNTFLHLKDEGDKEKLKRLILEADVVVDGYRPGVMERLGFGRQAIFDLVRDRPHGIIHVRENCYGWHGPWSHRSGWQQISDAIALNYYSQWLVRSCGTYPQDIWDEVWKRHGSPTFQHYHAMPYLLPAMLKLLYQHDSQTLFKPEFFESRMSKALNTTFIQVKPIAQFPNKEVELGYRVGTRGNGVDAPHWPEDLSKEKMDISSKVVLIMGSLKRQEQQTRCCERHSCEAFPLHLANNTNSRTPEASSQFSLLHIPSSCAGDVGSTVRDDYFMTKNKRAEGISNTSMPWNVEGRNTSASVPAHNLHALHHLRLGQHPMIATLRSPISFYNITAPQAMVLSAMLLLLGASVFAYIIFGGIRRVYFSPLSRFPGPKFAALTLWNEFYFDCIKRGSFIWKIEEMHKEYGPIVRINPHELHIIDPEFYDELYASNRKSDKYKWWTNLAGADGSCFSTVPHDLHRLRRGALNPFFSVRSVMQLEPLLKSKIEKLSARFSTIAKTGEIVRLDAAFMALTMDIICDYSFAADRKYLDQPDFELRWKQTIIGAFEGGALGRQFPWMLPFMKKLPLSFVASLNPAVGHLLRWQAGVKEQVIPILKGDDELSRKGDALRTIFHTLRDSNLPAGERTLQRLCDEGEILTGAGSETTAQTLTRILFYLKQVPSSLERLRIEVDTAIPDATVLPSWSELQNLPYLTAVIKEGLRLSYGVTTRLPRIAHEDIRYKNYIIPAGTPVSQTPYFVLMHPSVFPEPRTFRPERWLEAAKGGKRLDKYLVSFGKGSRQCLGMNLAHAEMYLSMAAILRRFDWELYETDLDDVVCKHDFFVAVASLESKGIRARIMSRKDPTWSADV</sequence>
<proteinExistence type="inferred from homology"/>
<evidence type="ECO:0000313" key="15">
    <source>
        <dbReference type="EMBL" id="PKS08564.1"/>
    </source>
</evidence>
<organism evidence="15 16">
    <name type="scientific">Lomentospora prolificans</name>
    <dbReference type="NCBI Taxonomy" id="41688"/>
    <lineage>
        <taxon>Eukaryota</taxon>
        <taxon>Fungi</taxon>
        <taxon>Dikarya</taxon>
        <taxon>Ascomycota</taxon>
        <taxon>Pezizomycotina</taxon>
        <taxon>Sordariomycetes</taxon>
        <taxon>Hypocreomycetidae</taxon>
        <taxon>Microascales</taxon>
        <taxon>Microascaceae</taxon>
        <taxon>Lomentospora</taxon>
    </lineage>
</organism>
<dbReference type="InterPro" id="IPR017972">
    <property type="entry name" value="Cyt_P450_CS"/>
</dbReference>
<comment type="cofactor">
    <cofactor evidence="1 13">
        <name>heme</name>
        <dbReference type="ChEBI" id="CHEBI:30413"/>
    </cofactor>
</comment>
<gene>
    <name evidence="15" type="ORF">jhhlp_004950</name>
</gene>
<dbReference type="GO" id="GO:0004497">
    <property type="term" value="F:monooxygenase activity"/>
    <property type="evidence" value="ECO:0007669"/>
    <property type="project" value="UniProtKB-KW"/>
</dbReference>
<evidence type="ECO:0000256" key="11">
    <source>
        <dbReference type="ARBA" id="ARBA00023033"/>
    </source>
</evidence>
<keyword evidence="8 14" id="KW-1133">Transmembrane helix</keyword>
<dbReference type="GO" id="GO:0016705">
    <property type="term" value="F:oxidoreductase activity, acting on paired donors, with incorporation or reduction of molecular oxygen"/>
    <property type="evidence" value="ECO:0007669"/>
    <property type="project" value="InterPro"/>
</dbReference>
<dbReference type="PROSITE" id="PS00086">
    <property type="entry name" value="CYTOCHROME_P450"/>
    <property type="match status" value="1"/>
</dbReference>
<dbReference type="Gene3D" id="1.10.630.10">
    <property type="entry name" value="Cytochrome P450"/>
    <property type="match status" value="1"/>
</dbReference>
<reference evidence="15 16" key="1">
    <citation type="journal article" date="2017" name="G3 (Bethesda)">
        <title>First Draft Genome Sequence of the Pathogenic Fungus Lomentospora prolificans (Formerly Scedosporium prolificans).</title>
        <authorList>
            <person name="Luo R."/>
            <person name="Zimin A."/>
            <person name="Workman R."/>
            <person name="Fan Y."/>
            <person name="Pertea G."/>
            <person name="Grossman N."/>
            <person name="Wear M.P."/>
            <person name="Jia B."/>
            <person name="Miller H."/>
            <person name="Casadevall A."/>
            <person name="Timp W."/>
            <person name="Zhang S.X."/>
            <person name="Salzberg S.L."/>
        </authorList>
    </citation>
    <scope>NUCLEOTIDE SEQUENCE [LARGE SCALE GENOMIC DNA]</scope>
    <source>
        <strain evidence="15 16">JHH-5317</strain>
    </source>
</reference>
<keyword evidence="6 14" id="KW-0812">Transmembrane</keyword>
<dbReference type="GO" id="GO:0016020">
    <property type="term" value="C:membrane"/>
    <property type="evidence" value="ECO:0007669"/>
    <property type="project" value="UniProtKB-SubCell"/>
</dbReference>
<keyword evidence="5 13" id="KW-0349">Heme</keyword>
<evidence type="ECO:0000256" key="9">
    <source>
        <dbReference type="ARBA" id="ARBA00023002"/>
    </source>
</evidence>
<dbReference type="InterPro" id="IPR001128">
    <property type="entry name" value="Cyt_P450"/>
</dbReference>
<dbReference type="CDD" id="cd11062">
    <property type="entry name" value="CYP58-like"/>
    <property type="match status" value="1"/>
</dbReference>
<evidence type="ECO:0000256" key="4">
    <source>
        <dbReference type="ARBA" id="ARBA00010617"/>
    </source>
</evidence>
<dbReference type="InterPro" id="IPR003673">
    <property type="entry name" value="CoA-Trfase_fam_III"/>
</dbReference>
<dbReference type="STRING" id="41688.A0A2N3N847"/>
<dbReference type="Pfam" id="PF02515">
    <property type="entry name" value="CoA_transf_3"/>
    <property type="match status" value="1"/>
</dbReference>
<keyword evidence="10 13" id="KW-0408">Iron</keyword>